<dbReference type="AlphaFoldDB" id="A0A2K1J307"/>
<reference evidence="1 3" key="2">
    <citation type="journal article" date="2018" name="Plant J.">
        <title>The Physcomitrella patens chromosome-scale assembly reveals moss genome structure and evolution.</title>
        <authorList>
            <person name="Lang D."/>
            <person name="Ullrich K.K."/>
            <person name="Murat F."/>
            <person name="Fuchs J."/>
            <person name="Jenkins J."/>
            <person name="Haas F.B."/>
            <person name="Piednoel M."/>
            <person name="Gundlach H."/>
            <person name="Van Bel M."/>
            <person name="Meyberg R."/>
            <person name="Vives C."/>
            <person name="Morata J."/>
            <person name="Symeonidi A."/>
            <person name="Hiss M."/>
            <person name="Muchero W."/>
            <person name="Kamisugi Y."/>
            <person name="Saleh O."/>
            <person name="Blanc G."/>
            <person name="Decker E.L."/>
            <person name="van Gessel N."/>
            <person name="Grimwood J."/>
            <person name="Hayes R.D."/>
            <person name="Graham S.W."/>
            <person name="Gunter L.E."/>
            <person name="McDaniel S.F."/>
            <person name="Hoernstein S.N.W."/>
            <person name="Larsson A."/>
            <person name="Li F.W."/>
            <person name="Perroud P.F."/>
            <person name="Phillips J."/>
            <person name="Ranjan P."/>
            <person name="Rokshar D.S."/>
            <person name="Rothfels C.J."/>
            <person name="Schneider L."/>
            <person name="Shu S."/>
            <person name="Stevenson D.W."/>
            <person name="Thummler F."/>
            <person name="Tillich M."/>
            <person name="Villarreal Aguilar J.C."/>
            <person name="Widiez T."/>
            <person name="Wong G.K."/>
            <person name="Wymore A."/>
            <person name="Zhang Y."/>
            <person name="Zimmer A.D."/>
            <person name="Quatrano R.S."/>
            <person name="Mayer K.F.X."/>
            <person name="Goodstein D."/>
            <person name="Casacuberta J.M."/>
            <person name="Vandepoele K."/>
            <person name="Reski R."/>
            <person name="Cuming A.C."/>
            <person name="Tuskan G.A."/>
            <person name="Maumus F."/>
            <person name="Salse J."/>
            <person name="Schmutz J."/>
            <person name="Rensing S.A."/>
        </authorList>
    </citation>
    <scope>NUCLEOTIDE SEQUENCE [LARGE SCALE GENOMIC DNA]</scope>
    <source>
        <strain evidence="2 3">cv. Gransden 2004</strain>
    </source>
</reference>
<organism evidence="1">
    <name type="scientific">Physcomitrium patens</name>
    <name type="common">Spreading-leaved earth moss</name>
    <name type="synonym">Physcomitrella patens</name>
    <dbReference type="NCBI Taxonomy" id="3218"/>
    <lineage>
        <taxon>Eukaryota</taxon>
        <taxon>Viridiplantae</taxon>
        <taxon>Streptophyta</taxon>
        <taxon>Embryophyta</taxon>
        <taxon>Bryophyta</taxon>
        <taxon>Bryophytina</taxon>
        <taxon>Bryopsida</taxon>
        <taxon>Funariidae</taxon>
        <taxon>Funariales</taxon>
        <taxon>Funariaceae</taxon>
        <taxon>Physcomitrium</taxon>
    </lineage>
</organism>
<dbReference type="Gramene" id="Pp3c17_7120V3.2">
    <property type="protein sequence ID" value="PAC:32907021.CDS.1"/>
    <property type="gene ID" value="Pp3c17_7120"/>
</dbReference>
<proteinExistence type="predicted"/>
<reference evidence="1 3" key="1">
    <citation type="journal article" date="2008" name="Science">
        <title>The Physcomitrella genome reveals evolutionary insights into the conquest of land by plants.</title>
        <authorList>
            <person name="Rensing S."/>
            <person name="Lang D."/>
            <person name="Zimmer A."/>
            <person name="Terry A."/>
            <person name="Salamov A."/>
            <person name="Shapiro H."/>
            <person name="Nishiyama T."/>
            <person name="Perroud P.-F."/>
            <person name="Lindquist E."/>
            <person name="Kamisugi Y."/>
            <person name="Tanahashi T."/>
            <person name="Sakakibara K."/>
            <person name="Fujita T."/>
            <person name="Oishi K."/>
            <person name="Shin-I T."/>
            <person name="Kuroki Y."/>
            <person name="Toyoda A."/>
            <person name="Suzuki Y."/>
            <person name="Hashimoto A."/>
            <person name="Yamaguchi K."/>
            <person name="Sugano A."/>
            <person name="Kohara Y."/>
            <person name="Fujiyama A."/>
            <person name="Anterola A."/>
            <person name="Aoki S."/>
            <person name="Ashton N."/>
            <person name="Barbazuk W.B."/>
            <person name="Barker E."/>
            <person name="Bennetzen J."/>
            <person name="Bezanilla M."/>
            <person name="Blankenship R."/>
            <person name="Cho S.H."/>
            <person name="Dutcher S."/>
            <person name="Estelle M."/>
            <person name="Fawcett J.A."/>
            <person name="Gundlach H."/>
            <person name="Hanada K."/>
            <person name="Heyl A."/>
            <person name="Hicks K.A."/>
            <person name="Hugh J."/>
            <person name="Lohr M."/>
            <person name="Mayer K."/>
            <person name="Melkozernov A."/>
            <person name="Murata T."/>
            <person name="Nelson D."/>
            <person name="Pils B."/>
            <person name="Prigge M."/>
            <person name="Reiss B."/>
            <person name="Renner T."/>
            <person name="Rombauts S."/>
            <person name="Rushton P."/>
            <person name="Sanderfoot A."/>
            <person name="Schween G."/>
            <person name="Shiu S.-H."/>
            <person name="Stueber K."/>
            <person name="Theodoulou F.L."/>
            <person name="Tu H."/>
            <person name="Van de Peer Y."/>
            <person name="Verrier P.J."/>
            <person name="Waters E."/>
            <person name="Wood A."/>
            <person name="Yang L."/>
            <person name="Cove D."/>
            <person name="Cuming A."/>
            <person name="Hasebe M."/>
            <person name="Lucas S."/>
            <person name="Mishler D.B."/>
            <person name="Reski R."/>
            <person name="Grigoriev I."/>
            <person name="Quatrano R.S."/>
            <person name="Boore J.L."/>
        </authorList>
    </citation>
    <scope>NUCLEOTIDE SEQUENCE [LARGE SCALE GENOMIC DNA]</scope>
    <source>
        <strain evidence="2 3">cv. Gransden 2004</strain>
    </source>
</reference>
<protein>
    <submittedName>
        <fullName evidence="1 2">Uncharacterized protein</fullName>
    </submittedName>
</protein>
<evidence type="ECO:0000313" key="3">
    <source>
        <dbReference type="Proteomes" id="UP000006727"/>
    </source>
</evidence>
<dbReference type="Gramene" id="Pp3c17_7120V3.1">
    <property type="protein sequence ID" value="PAC:32907020.CDS.1"/>
    <property type="gene ID" value="Pp3c17_7120"/>
</dbReference>
<dbReference type="Proteomes" id="UP000006727">
    <property type="component" value="Chromosome 17"/>
</dbReference>
<reference evidence="2" key="3">
    <citation type="submission" date="2020-12" db="UniProtKB">
        <authorList>
            <consortium name="EnsemblPlants"/>
        </authorList>
    </citation>
    <scope>IDENTIFICATION</scope>
</reference>
<dbReference type="InParanoid" id="A0A2K1J307"/>
<sequence length="66" mass="7173">MLNFMDELCVVPSGILCFPLTLLNCYPRTGCCLRCAVLGSGLSYSCMPTACTMPSARCRCKSLRIS</sequence>
<evidence type="ECO:0000313" key="1">
    <source>
        <dbReference type="EMBL" id="PNR35906.1"/>
    </source>
</evidence>
<name>A0A2K1J307_PHYPA</name>
<dbReference type="EMBL" id="ABEU02000017">
    <property type="protein sequence ID" value="PNR35906.1"/>
    <property type="molecule type" value="Genomic_DNA"/>
</dbReference>
<gene>
    <name evidence="1" type="ORF">PHYPA_021756</name>
</gene>
<dbReference type="EnsemblPlants" id="Pp3c17_7120V3.1">
    <property type="protein sequence ID" value="PAC:32907020.CDS.1"/>
    <property type="gene ID" value="Pp3c17_7120"/>
</dbReference>
<dbReference type="EnsemblPlants" id="Pp3c17_7120V3.2">
    <property type="protein sequence ID" value="PAC:32907021.CDS.1"/>
    <property type="gene ID" value="Pp3c17_7120"/>
</dbReference>
<keyword evidence="3" id="KW-1185">Reference proteome</keyword>
<accession>A0A2K1J307</accession>
<evidence type="ECO:0000313" key="2">
    <source>
        <dbReference type="EnsemblPlants" id="PAC:32907020.CDS.1"/>
    </source>
</evidence>